<evidence type="ECO:0000313" key="5">
    <source>
        <dbReference type="EMBL" id="OEJ98688.1"/>
    </source>
</evidence>
<comment type="caution">
    <text evidence="5">The sequence shown here is derived from an EMBL/GenBank/DDBJ whole genome shotgun (WGS) entry which is preliminary data.</text>
</comment>
<dbReference type="STRING" id="1849968.A8C32_05685"/>
<dbReference type="NCBIfam" id="TIGR04183">
    <property type="entry name" value="Por_Secre_tail"/>
    <property type="match status" value="1"/>
</dbReference>
<dbReference type="SMART" id="SM00560">
    <property type="entry name" value="LamGL"/>
    <property type="match status" value="1"/>
</dbReference>
<dbReference type="GO" id="GO:0004553">
    <property type="term" value="F:hydrolase activity, hydrolyzing O-glycosyl compounds"/>
    <property type="evidence" value="ECO:0007669"/>
    <property type="project" value="UniProtKB-ARBA"/>
</dbReference>
<dbReference type="InterPro" id="IPR006558">
    <property type="entry name" value="LamG-like"/>
</dbReference>
<feature type="domain" description="LamG-like jellyroll fold" evidence="4">
    <location>
        <begin position="855"/>
        <end position="1002"/>
    </location>
</feature>
<dbReference type="Pfam" id="PF13385">
    <property type="entry name" value="Laminin_G_3"/>
    <property type="match status" value="1"/>
</dbReference>
<dbReference type="EMBL" id="MDJD01000054">
    <property type="protein sequence ID" value="OEJ98688.1"/>
    <property type="molecule type" value="Genomic_DNA"/>
</dbReference>
<sequence length="1716" mass="186401">MKKFYSPPKQVLIVLFSILSYLSIAQDFNVQHLQDDINNLGGTNTSFTAVSSLNNAVALANNNRKTHGGSNGVTAAREGDDMAGARVLTATNTLTYFRESGSQAENTRFNTSIWEYTGSGGGANEMIVRGRYAVDLNGGTYTINQAISGITNADKCIPFITGIMNNSGTDDADSGTAIAYLTSSTNLRIEKGGTNVPDVRVYITLVEFTGSNWTVLHGDSGDVSGDTGTITLFDGSDGTGTATDVSSWNNAIIFSHHRGDTDTGGTNDSHSDNWPSIKNGANNQSVDWTFFSSHDSDGTNRHFVHVLANAGISVTRFSDTSSATSVTIDITSAALTDLNQSLIVGSSYHSGTGAGYGRGWRNYKLNSLTEAEHWVHRAGGGTSTLGHEIQIVNLANAGNITQGPGGVTSNIELWLKADSGVEEAASDSAEDTDPVLNWLDKSGNSNDATQATVPNQPLFDATAINFNPMVHFDGTNHEMLATTAPNSTMTIFAVAEGTFSTTKNLLDFNAGATGSIVLEQTASTTLQSRYFNGATPTGVITTTIADATPFLANYDFVANSNSELFSGGVTQGTAATNAYTLPASVTTGIGTDPNDINRRWDGGIAELIVYNKSITSGERDQIESYLAIKYGMTLGANGISQDYVASDGTVIWDQAANSGFNFNVAGIGLDNDSELNQKQSKSTNTSDDITIGIIDIATSNSTNTNTFFADKTFLMWGNDNGSTAAGTPINKDFGAGTGVTTNVSFTPIGRKWKIVVKDSVPTIKLSIPESMVSSTLTSGGSYVMAISDDASFTTNVTSATMEDVGSELEVDFYFEGTKYITFGYAPESATLSRAASFDGTNAYLTAGDVNDLANTNYTISAWVKRNVGEDKFDVVSKRNYFNEENALPEAYTHGYAFRINSTGQFRMVWRDPADSSNNVMQTTATIPENEWHHICATFDMATNLTNLYIDGFLEDSDDTLDPMNVPSDGHFMIGAAHYIKRQQRARGSIDEVRVWDVTLSADQIRYIMNQEIENNSNFADGKVLPSATTRNEIIPIPWANLIGYYPMSTFIFGSVKDESNSRNDATMINYNTIDSQTAPLPYKTVQDGDWDTSTTWENGDVQYLPGVTSYLDVNETIDYNIVEIDHNVTMNNSNTTLIPAAKNGKRVLLGLEVNNTGDLQINGNTATNTGFDLTVSHYLKIDGTLDLEGESQLIQGENSDFETTSTGTLERDQQGNASTYLYNYWSSPVAPTSSGSYTLPDVFSGTTFLTTGINGAASPLSIADYWIWKYNNRGGNTYSEWQHVRSTGSLNAGEGFTMKGPGALTSNQNYIFQGQPNNGDITLTISAGNDYLVGNPYPSAIDANQFIMDNLGTTDGGNNVNGNIINGALYFWDHFANNTHNLSEYEGGYATYTLLGGAVAISNDTRIDPSGTSGTKIPERYIPVAQGFFVSAVLDPALPVTNPVIGGSLLFKNSQRIFQKETVSGANTGSIFIKNNSKKKASITNKNTDDRQKIRLMFDSPEGYHRQLLVGIDENASNDFDLGYDATLIESNKEDTYWVFNNNNFVIQAVNNFNKEQKLPIGIKIRTNGLAELKIDTLENIDDKLNIYIHDKELDVYHDLRKGSYKIHLNTGEYLDRFEITFFDLNNLGTDDFEKNNLEVFFSNEKESIIINNPKTKLIDTVKLYNILGQPIKTFNTESNESYIERKTEALYLTTGVYIIKVKVENTILSKKISIK</sequence>
<evidence type="ECO:0000313" key="6">
    <source>
        <dbReference type="Proteomes" id="UP000095713"/>
    </source>
</evidence>
<dbReference type="OrthoDB" id="2582440at2"/>
<dbReference type="Gene3D" id="2.60.120.200">
    <property type="match status" value="1"/>
</dbReference>
<dbReference type="SUPFAM" id="SSF49899">
    <property type="entry name" value="Concanavalin A-like lectins/glucanases"/>
    <property type="match status" value="1"/>
</dbReference>
<keyword evidence="6" id="KW-1185">Reference proteome</keyword>
<gene>
    <name evidence="5" type="ORF">A8C32_05685</name>
</gene>
<evidence type="ECO:0000256" key="1">
    <source>
        <dbReference type="ARBA" id="ARBA00022729"/>
    </source>
</evidence>
<evidence type="ECO:0000256" key="3">
    <source>
        <dbReference type="SAM" id="SignalP"/>
    </source>
</evidence>
<evidence type="ECO:0000259" key="4">
    <source>
        <dbReference type="SMART" id="SM00560"/>
    </source>
</evidence>
<proteinExistence type="predicted"/>
<dbReference type="GO" id="GO:0005975">
    <property type="term" value="P:carbohydrate metabolic process"/>
    <property type="evidence" value="ECO:0007669"/>
    <property type="project" value="UniProtKB-ARBA"/>
</dbReference>
<feature type="chain" id="PRO_5009185012" description="LamG-like jellyroll fold domain-containing protein" evidence="3">
    <location>
        <begin position="26"/>
        <end position="1716"/>
    </location>
</feature>
<dbReference type="Proteomes" id="UP000095713">
    <property type="component" value="Unassembled WGS sequence"/>
</dbReference>
<dbReference type="Pfam" id="PF26628">
    <property type="entry name" value="DUF8202"/>
    <property type="match status" value="1"/>
</dbReference>
<feature type="signal peptide" evidence="3">
    <location>
        <begin position="1"/>
        <end position="25"/>
    </location>
</feature>
<name>A0A1E5SHU7_9FLAO</name>
<evidence type="ECO:0000256" key="2">
    <source>
        <dbReference type="ARBA" id="ARBA00023157"/>
    </source>
</evidence>
<dbReference type="RefSeq" id="WP_069831372.1">
    <property type="nucleotide sequence ID" value="NZ_MDJD01000054.1"/>
</dbReference>
<keyword evidence="1 3" id="KW-0732">Signal</keyword>
<organism evidence="5 6">
    <name type="scientific">Flavivirga aquatica</name>
    <dbReference type="NCBI Taxonomy" id="1849968"/>
    <lineage>
        <taxon>Bacteria</taxon>
        <taxon>Pseudomonadati</taxon>
        <taxon>Bacteroidota</taxon>
        <taxon>Flavobacteriia</taxon>
        <taxon>Flavobacteriales</taxon>
        <taxon>Flavobacteriaceae</taxon>
        <taxon>Flavivirga</taxon>
    </lineage>
</organism>
<dbReference type="InterPro" id="IPR026444">
    <property type="entry name" value="Secre_tail"/>
</dbReference>
<reference evidence="5 6" key="1">
    <citation type="submission" date="2016-05" db="EMBL/GenBank/DDBJ databases">
        <title>Draft Genome Sequence of Algibacter sp. Strain SK-16 Isolated from the Surface Water of Aburatsubo Inlet.</title>
        <authorList>
            <person name="Wong S.-K."/>
            <person name="Yoshizawa S."/>
            <person name="Nakajima Y."/>
            <person name="Ogura Y."/>
            <person name="Tetsuya H."/>
            <person name="Hamasaki K."/>
        </authorList>
    </citation>
    <scope>NUCLEOTIDE SEQUENCE [LARGE SCALE GENOMIC DNA]</scope>
    <source>
        <strain evidence="5 6">SK-16</strain>
    </source>
</reference>
<protein>
    <recommendedName>
        <fullName evidence="4">LamG-like jellyroll fold domain-containing protein</fullName>
    </recommendedName>
</protein>
<dbReference type="InterPro" id="IPR058515">
    <property type="entry name" value="DUF8202"/>
</dbReference>
<dbReference type="InterPro" id="IPR013320">
    <property type="entry name" value="ConA-like_dom_sf"/>
</dbReference>
<accession>A0A1E5SHU7</accession>
<keyword evidence="2" id="KW-1015">Disulfide bond</keyword>